<dbReference type="PIRSF" id="PIRSF005211">
    <property type="entry name" value="Ab_hydro_YheT"/>
    <property type="match status" value="1"/>
</dbReference>
<keyword evidence="4" id="KW-1185">Reference proteome</keyword>
<organism evidence="3 4">
    <name type="scientific">Leptothoe kymatousa TAU-MAC 1615</name>
    <dbReference type="NCBI Taxonomy" id="2364775"/>
    <lineage>
        <taxon>Bacteria</taxon>
        <taxon>Bacillati</taxon>
        <taxon>Cyanobacteriota</taxon>
        <taxon>Cyanophyceae</taxon>
        <taxon>Nodosilineales</taxon>
        <taxon>Cymatolegaceae</taxon>
        <taxon>Leptothoe</taxon>
        <taxon>Leptothoe kymatousa</taxon>
    </lineage>
</organism>
<feature type="domain" description="AB hydrolase-1" evidence="2">
    <location>
        <begin position="86"/>
        <end position="323"/>
    </location>
</feature>
<keyword evidence="3" id="KW-0378">Hydrolase</keyword>
<protein>
    <submittedName>
        <fullName evidence="3">Alpha/beta fold hydrolase</fullName>
    </submittedName>
</protein>
<dbReference type="InterPro" id="IPR050960">
    <property type="entry name" value="AB_hydrolase_4_sf"/>
</dbReference>
<dbReference type="PANTHER" id="PTHR10794:SF94">
    <property type="entry name" value="ESTERASE YHET-RELATED"/>
    <property type="match status" value="1"/>
</dbReference>
<dbReference type="RefSeq" id="WP_215617212.1">
    <property type="nucleotide sequence ID" value="NZ_JADOER010000004.1"/>
</dbReference>
<dbReference type="Proteomes" id="UP001196661">
    <property type="component" value="Unassembled WGS sequence"/>
</dbReference>
<gene>
    <name evidence="3" type="ORF">IXB28_03805</name>
</gene>
<evidence type="ECO:0000313" key="3">
    <source>
        <dbReference type="EMBL" id="MBT9311320.1"/>
    </source>
</evidence>
<evidence type="ECO:0000313" key="4">
    <source>
        <dbReference type="Proteomes" id="UP001196661"/>
    </source>
</evidence>
<sequence>MTSTYYRAPWPLNNGLLMTIYAGLWAQKNWQSTLSEAEPVYQETTFTGAQDVPIFGLVAIPPNAKGTIIGTYGITGDLDNQWFLRVMARKAYAQGYAVVIYDWRAHGKTAKLSSTLTSDGLHEGEDFVRIAAQAKEMGCPAPFWFTAFSLGGLLALWGVKAAQSMDAWGAGLGLTLDDIGGCAVICPALESLRSLTYLENAPIGKYLEKAITRKLKLLLDDLQQDHPNAFDPDAIERVHSIWSFDHEMVIGRLGFQSVEDYYRATSGLYILPELQKPTLILYAADDPLFEPNLVPEIEASCAANGHIDLLMTAQGGHVGYISSADCQRRNQDPDRWWAWNRVMDWCNDQTQQWKAQQTAVNSGQPTLSR</sequence>
<reference evidence="3 4" key="1">
    <citation type="journal article" date="2021" name="Mar. Drugs">
        <title>Genome Reduction and Secondary Metabolism of the Marine Sponge-Associated Cyanobacterium Leptothoe.</title>
        <authorList>
            <person name="Konstantinou D."/>
            <person name="Popin R.V."/>
            <person name="Fewer D.P."/>
            <person name="Sivonen K."/>
            <person name="Gkelis S."/>
        </authorList>
    </citation>
    <scope>NUCLEOTIDE SEQUENCE [LARGE SCALE GENOMIC DNA]</scope>
    <source>
        <strain evidence="3 4">TAU-MAC 1615</strain>
    </source>
</reference>
<dbReference type="Pfam" id="PF12697">
    <property type="entry name" value="Abhydrolase_6"/>
    <property type="match status" value="1"/>
</dbReference>
<comment type="similarity">
    <text evidence="1">Belongs to the AB hydrolase superfamily. AB hydrolase 4 family.</text>
</comment>
<dbReference type="GO" id="GO:0016787">
    <property type="term" value="F:hydrolase activity"/>
    <property type="evidence" value="ECO:0007669"/>
    <property type="project" value="UniProtKB-KW"/>
</dbReference>
<dbReference type="InterPro" id="IPR000073">
    <property type="entry name" value="AB_hydrolase_1"/>
</dbReference>
<dbReference type="EMBL" id="JADOER010000004">
    <property type="protein sequence ID" value="MBT9311320.1"/>
    <property type="molecule type" value="Genomic_DNA"/>
</dbReference>
<dbReference type="InterPro" id="IPR012020">
    <property type="entry name" value="ABHD4"/>
</dbReference>
<dbReference type="PANTHER" id="PTHR10794">
    <property type="entry name" value="ABHYDROLASE DOMAIN-CONTAINING PROTEIN"/>
    <property type="match status" value="1"/>
</dbReference>
<comment type="caution">
    <text evidence="3">The sequence shown here is derived from an EMBL/GenBank/DDBJ whole genome shotgun (WGS) entry which is preliminary data.</text>
</comment>
<evidence type="ECO:0000256" key="1">
    <source>
        <dbReference type="ARBA" id="ARBA00010884"/>
    </source>
</evidence>
<accession>A0ABS5Y2V4</accession>
<dbReference type="Gene3D" id="3.40.50.1820">
    <property type="entry name" value="alpha/beta hydrolase"/>
    <property type="match status" value="1"/>
</dbReference>
<dbReference type="SUPFAM" id="SSF53474">
    <property type="entry name" value="alpha/beta-Hydrolases"/>
    <property type="match status" value="1"/>
</dbReference>
<proteinExistence type="inferred from homology"/>
<dbReference type="InterPro" id="IPR029058">
    <property type="entry name" value="AB_hydrolase_fold"/>
</dbReference>
<name>A0ABS5Y2V4_9CYAN</name>
<evidence type="ECO:0000259" key="2">
    <source>
        <dbReference type="Pfam" id="PF12697"/>
    </source>
</evidence>